<dbReference type="InterPro" id="IPR016181">
    <property type="entry name" value="Acyl_CoA_acyltransferase"/>
</dbReference>
<dbReference type="Gene3D" id="3.40.630.30">
    <property type="match status" value="1"/>
</dbReference>
<proteinExistence type="predicted"/>
<dbReference type="InterPro" id="IPR000182">
    <property type="entry name" value="GNAT_dom"/>
</dbReference>
<sequence length="153" mass="18106">SYGSKFWYDKKQKANYTKEKFFQDWYEGYFDINILKKGQCFWIVLNKEKIGQVNHNKIDLENKRVELDIIIGDKENMGKGYGSDALKTLIKYLFKNFNINKIWIAAGVNNPRAIKAYEKAGFKKEGVLREEDYFKGKFVDCIRFGILRKEFLS</sequence>
<evidence type="ECO:0000259" key="1">
    <source>
        <dbReference type="PROSITE" id="PS51186"/>
    </source>
</evidence>
<gene>
    <name evidence="2" type="ORF">S03H2_39463</name>
</gene>
<protein>
    <recommendedName>
        <fullName evidence="1">N-acetyltransferase domain-containing protein</fullName>
    </recommendedName>
</protein>
<reference evidence="2" key="1">
    <citation type="journal article" date="2014" name="Front. Microbiol.">
        <title>High frequency of phylogenetically diverse reductive dehalogenase-homologous genes in deep subseafloor sedimentary metagenomes.</title>
        <authorList>
            <person name="Kawai M."/>
            <person name="Futagami T."/>
            <person name="Toyoda A."/>
            <person name="Takaki Y."/>
            <person name="Nishi S."/>
            <person name="Hori S."/>
            <person name="Arai W."/>
            <person name="Tsubouchi T."/>
            <person name="Morono Y."/>
            <person name="Uchiyama I."/>
            <person name="Ito T."/>
            <person name="Fujiyama A."/>
            <person name="Inagaki F."/>
            <person name="Takami H."/>
        </authorList>
    </citation>
    <scope>NUCLEOTIDE SEQUENCE</scope>
    <source>
        <strain evidence="2">Expedition CK06-06</strain>
    </source>
</reference>
<feature type="non-terminal residue" evidence="2">
    <location>
        <position position="1"/>
    </location>
</feature>
<evidence type="ECO:0000313" key="2">
    <source>
        <dbReference type="EMBL" id="GAH49085.1"/>
    </source>
</evidence>
<organism evidence="2">
    <name type="scientific">marine sediment metagenome</name>
    <dbReference type="NCBI Taxonomy" id="412755"/>
    <lineage>
        <taxon>unclassified sequences</taxon>
        <taxon>metagenomes</taxon>
        <taxon>ecological metagenomes</taxon>
    </lineage>
</organism>
<dbReference type="PANTHER" id="PTHR43415">
    <property type="entry name" value="SPERMIDINE N(1)-ACETYLTRANSFERASE"/>
    <property type="match status" value="1"/>
</dbReference>
<dbReference type="PANTHER" id="PTHR43415:SF3">
    <property type="entry name" value="GNAT-FAMILY ACETYLTRANSFERASE"/>
    <property type="match status" value="1"/>
</dbReference>
<dbReference type="AlphaFoldDB" id="X1GW76"/>
<feature type="domain" description="N-acetyltransferase" evidence="1">
    <location>
        <begin position="1"/>
        <end position="140"/>
    </location>
</feature>
<dbReference type="SUPFAM" id="SSF55729">
    <property type="entry name" value="Acyl-CoA N-acyltransferases (Nat)"/>
    <property type="match status" value="1"/>
</dbReference>
<dbReference type="GO" id="GO:0016747">
    <property type="term" value="F:acyltransferase activity, transferring groups other than amino-acyl groups"/>
    <property type="evidence" value="ECO:0007669"/>
    <property type="project" value="InterPro"/>
</dbReference>
<comment type="caution">
    <text evidence="2">The sequence shown here is derived from an EMBL/GenBank/DDBJ whole genome shotgun (WGS) entry which is preliminary data.</text>
</comment>
<name>X1GW76_9ZZZZ</name>
<dbReference type="Pfam" id="PF13302">
    <property type="entry name" value="Acetyltransf_3"/>
    <property type="match status" value="1"/>
</dbReference>
<accession>X1GW76</accession>
<dbReference type="PROSITE" id="PS51186">
    <property type="entry name" value="GNAT"/>
    <property type="match status" value="1"/>
</dbReference>
<dbReference type="EMBL" id="BARU01024405">
    <property type="protein sequence ID" value="GAH49085.1"/>
    <property type="molecule type" value="Genomic_DNA"/>
</dbReference>